<keyword evidence="1" id="KW-0614">Plasmid</keyword>
<dbReference type="AlphaFoldDB" id="A0A6M3HIH3"/>
<evidence type="ECO:0000313" key="1">
    <source>
        <dbReference type="EMBL" id="QIS33324.1"/>
    </source>
</evidence>
<geneLocation type="plasmid" evidence="1">
    <name>pZZ58-KPC</name>
</geneLocation>
<reference evidence="1" key="1">
    <citation type="submission" date="2019-12" db="EMBL/GenBank/DDBJ databases">
        <title>Compelete sequence of pZZ58-KPC.</title>
        <authorList>
            <person name="Zhou D."/>
        </authorList>
    </citation>
    <scope>NUCLEOTIDE SEQUENCE</scope>
    <source>
        <strain evidence="1">ZZ58</strain>
        <plasmid evidence="1">pZZ58-KPC</plasmid>
    </source>
</reference>
<protein>
    <submittedName>
        <fullName evidence="1">Uncharacterized protein</fullName>
    </submittedName>
</protein>
<sequence length="56" mass="6206">MISLSPPTICNSAEFCLSTFNCKGLPHKVTTVHVIKRQPPVLQGAMYLLNTCLYLL</sequence>
<organism evidence="1">
    <name type="scientific">Klebsiella pneumoniae</name>
    <dbReference type="NCBI Taxonomy" id="573"/>
    <lineage>
        <taxon>Bacteria</taxon>
        <taxon>Pseudomonadati</taxon>
        <taxon>Pseudomonadota</taxon>
        <taxon>Gammaproteobacteria</taxon>
        <taxon>Enterobacterales</taxon>
        <taxon>Enterobacteriaceae</taxon>
        <taxon>Klebsiella/Raoultella group</taxon>
        <taxon>Klebsiella</taxon>
        <taxon>Klebsiella pneumoniae complex</taxon>
    </lineage>
</organism>
<name>A0A6M3HIH3_KLEPN</name>
<accession>A0A6M3HIH3</accession>
<dbReference type="EMBL" id="MN891686">
    <property type="protein sequence ID" value="QIS33324.1"/>
    <property type="molecule type" value="Genomic_DNA"/>
</dbReference>
<proteinExistence type="predicted"/>